<keyword evidence="4 6" id="KW-0975">Bacterial flagellum</keyword>
<name>C6XNK2_HIRBI</name>
<evidence type="ECO:0000256" key="2">
    <source>
        <dbReference type="ARBA" id="ARBA00009677"/>
    </source>
</evidence>
<dbReference type="AlphaFoldDB" id="C6XNK2"/>
<evidence type="ECO:0000313" key="8">
    <source>
        <dbReference type="EMBL" id="ACT58255.1"/>
    </source>
</evidence>
<sequence length="138" mass="14779">MSGDLMSAMSSAASGLRAQTVRIRVSAENLANANSTGDTPGADPYQRKVPVFKNYLDRESGAERVKVSGVHNDTAPFTVKFDPTHPAADEGGMVKYSNVSALVEMTDMREAQRAYEANLNVVEASRSMLLAAVDILKA</sequence>
<evidence type="ECO:0000256" key="3">
    <source>
        <dbReference type="ARBA" id="ARBA00017941"/>
    </source>
</evidence>
<evidence type="ECO:0000256" key="4">
    <source>
        <dbReference type="ARBA" id="ARBA00023143"/>
    </source>
</evidence>
<dbReference type="GO" id="GO:0030694">
    <property type="term" value="C:bacterial-type flagellum basal body, rod"/>
    <property type="evidence" value="ECO:0007669"/>
    <property type="project" value="UniProtKB-UniRule"/>
</dbReference>
<dbReference type="HOGENOM" id="CLU_123272_2_0_5"/>
<keyword evidence="9" id="KW-1185">Reference proteome</keyword>
<dbReference type="KEGG" id="hba:Hbal_0553"/>
<dbReference type="STRING" id="582402.Hbal_0553"/>
<comment type="subunit">
    <text evidence="5 6">The basal body constitutes a major portion of the flagellar organelle and consists of four rings (L,P,S, and M) mounted on a central rod. The rod consists of about 26 subunits of FlgG in the distal portion, and FlgB, FlgC and FlgF are thought to build up the proximal portion of the rod with about 6 subunits each.</text>
</comment>
<gene>
    <name evidence="8" type="ordered locus">Hbal_0553</name>
</gene>
<dbReference type="NCBIfam" id="TIGR01395">
    <property type="entry name" value="FlgC"/>
    <property type="match status" value="1"/>
</dbReference>
<evidence type="ECO:0000256" key="6">
    <source>
        <dbReference type="RuleBase" id="RU362062"/>
    </source>
</evidence>
<dbReference type="Proteomes" id="UP000002745">
    <property type="component" value="Chromosome"/>
</dbReference>
<dbReference type="InterPro" id="IPR006299">
    <property type="entry name" value="FlgC"/>
</dbReference>
<protein>
    <recommendedName>
        <fullName evidence="3 6">Flagellar basal-body rod protein FlgC</fullName>
    </recommendedName>
</protein>
<dbReference type="OrthoDB" id="9813951at2"/>
<dbReference type="GO" id="GO:0071978">
    <property type="term" value="P:bacterial-type flagellum-dependent swarming motility"/>
    <property type="evidence" value="ECO:0007669"/>
    <property type="project" value="TreeGrafter"/>
</dbReference>
<comment type="similarity">
    <text evidence="2">Belongs to the flagella basal body rod proteins family.</text>
</comment>
<evidence type="ECO:0000259" key="7">
    <source>
        <dbReference type="Pfam" id="PF06429"/>
    </source>
</evidence>
<dbReference type="RefSeq" id="WP_015826405.1">
    <property type="nucleotide sequence ID" value="NC_012982.1"/>
</dbReference>
<keyword evidence="8" id="KW-0969">Cilium</keyword>
<keyword evidence="8" id="KW-0966">Cell projection</keyword>
<evidence type="ECO:0000256" key="1">
    <source>
        <dbReference type="ARBA" id="ARBA00004117"/>
    </source>
</evidence>
<evidence type="ECO:0000256" key="5">
    <source>
        <dbReference type="ARBA" id="ARBA00025933"/>
    </source>
</evidence>
<reference evidence="9" key="1">
    <citation type="journal article" date="2011" name="J. Bacteriol.">
        <title>Genome sequences of eight morphologically diverse alphaproteobacteria.</title>
        <authorList>
            <consortium name="US DOE Joint Genome Institute"/>
            <person name="Brown P.J."/>
            <person name="Kysela D.T."/>
            <person name="Buechlein A."/>
            <person name="Hemmerich C."/>
            <person name="Brun Y.V."/>
        </authorList>
    </citation>
    <scope>NUCLEOTIDE SEQUENCE [LARGE SCALE GENOMIC DNA]</scope>
    <source>
        <strain evidence="9">ATCC 49814 / DSM 5838 / IFAM 1418</strain>
    </source>
</reference>
<evidence type="ECO:0000313" key="9">
    <source>
        <dbReference type="Proteomes" id="UP000002745"/>
    </source>
</evidence>
<keyword evidence="8" id="KW-0282">Flagellum</keyword>
<dbReference type="InterPro" id="IPR010930">
    <property type="entry name" value="Flg_bb/hook_C_dom"/>
</dbReference>
<accession>C6XNK2</accession>
<comment type="subcellular location">
    <subcellularLocation>
        <location evidence="1 6">Bacterial flagellum basal body</location>
    </subcellularLocation>
</comment>
<proteinExistence type="inferred from homology"/>
<feature type="domain" description="Flagellar basal-body/hook protein C-terminal" evidence="7">
    <location>
        <begin position="91"/>
        <end position="133"/>
    </location>
</feature>
<dbReference type="PANTHER" id="PTHR30435:SF2">
    <property type="entry name" value="FLAGELLAR BASAL-BODY ROD PROTEIN FLGC"/>
    <property type="match status" value="1"/>
</dbReference>
<organism evidence="8 9">
    <name type="scientific">Hirschia baltica (strain ATCC 49814 / DSM 5838 / IFAM 1418)</name>
    <dbReference type="NCBI Taxonomy" id="582402"/>
    <lineage>
        <taxon>Bacteria</taxon>
        <taxon>Pseudomonadati</taxon>
        <taxon>Pseudomonadota</taxon>
        <taxon>Alphaproteobacteria</taxon>
        <taxon>Hyphomonadales</taxon>
        <taxon>Hyphomonadaceae</taxon>
        <taxon>Hirschia</taxon>
    </lineage>
</organism>
<dbReference type="eggNOG" id="COG1558">
    <property type="taxonomic scope" value="Bacteria"/>
</dbReference>
<dbReference type="Pfam" id="PF06429">
    <property type="entry name" value="Flg_bbr_C"/>
    <property type="match status" value="1"/>
</dbReference>
<dbReference type="EMBL" id="CP001678">
    <property type="protein sequence ID" value="ACT58255.1"/>
    <property type="molecule type" value="Genomic_DNA"/>
</dbReference>
<dbReference type="PANTHER" id="PTHR30435">
    <property type="entry name" value="FLAGELLAR PROTEIN"/>
    <property type="match status" value="1"/>
</dbReference>